<dbReference type="AlphaFoldDB" id="A0A0A2J7E1"/>
<dbReference type="GeneID" id="27674992"/>
<dbReference type="EMBL" id="JQFZ01000245">
    <property type="protein sequence ID" value="KGO53770.1"/>
    <property type="molecule type" value="Genomic_DNA"/>
</dbReference>
<keyword evidence="3" id="KW-1185">Reference proteome</keyword>
<accession>A0A0A2J7E1</accession>
<dbReference type="PhylomeDB" id="A0A0A2J7E1"/>
<organism evidence="2 3">
    <name type="scientific">Penicillium expansum</name>
    <name type="common">Blue mold rot fungus</name>
    <dbReference type="NCBI Taxonomy" id="27334"/>
    <lineage>
        <taxon>Eukaryota</taxon>
        <taxon>Fungi</taxon>
        <taxon>Dikarya</taxon>
        <taxon>Ascomycota</taxon>
        <taxon>Pezizomycotina</taxon>
        <taxon>Eurotiomycetes</taxon>
        <taxon>Eurotiomycetidae</taxon>
        <taxon>Eurotiales</taxon>
        <taxon>Aspergillaceae</taxon>
        <taxon>Penicillium</taxon>
    </lineage>
</organism>
<name>A0A0A2J7E1_PENEN</name>
<comment type="caution">
    <text evidence="2">The sequence shown here is derived from an EMBL/GenBank/DDBJ whole genome shotgun (WGS) entry which is preliminary data.</text>
</comment>
<dbReference type="HOGENOM" id="CLU_683527_0_0_1"/>
<sequence length="403" mass="45290">MASADIHWGTLINSDKSPAPLLEQLCLGIAQLMSTFDTNISTDITPERIATFYRKVGGNYDPLFLETKGQALSFIYQSLGCFHSLQPSANPYEPPSIPSLLPNGFVRWQTIQLLMDPDEHSVYLQNAVNLWDIPDANGETFPKTIPRDAFPSEPDPEMLEWHEGTLGHITTILVERILYLTKMTTSPVHVGRHQSVAVMRSPIGPATIAITAEITAENIQHFLHVGLERTDRVFQPREFHPLPHGESVQHIQADETKMSLHATARTVRNPIGTKSDAICHHLPIVVLDATPTKPTPADHSEIYRQQVRADSAAGTKATLHDLANPTLSLRRRYTREITQGIIQEIGIREITQRKIQKTVLDHAQQVSNSANLYSATRPLLQLLQIRLSIDRQLPHHQERYRDT</sequence>
<protein>
    <recommendedName>
        <fullName evidence="1">DUF7514 domain-containing protein</fullName>
    </recommendedName>
</protein>
<evidence type="ECO:0000313" key="2">
    <source>
        <dbReference type="EMBL" id="KGO53770.1"/>
    </source>
</evidence>
<dbReference type="OrthoDB" id="5420895at2759"/>
<gene>
    <name evidence="2" type="ORF">PEX2_022980</name>
</gene>
<dbReference type="Proteomes" id="UP000030143">
    <property type="component" value="Unassembled WGS sequence"/>
</dbReference>
<dbReference type="VEuPathDB" id="FungiDB:PEXP_041100"/>
<dbReference type="Pfam" id="PF24355">
    <property type="entry name" value="DUF7514"/>
    <property type="match status" value="1"/>
</dbReference>
<feature type="domain" description="DUF7514" evidence="1">
    <location>
        <begin position="9"/>
        <end position="164"/>
    </location>
</feature>
<dbReference type="PANTHER" id="PTHR39611">
    <property type="entry name" value="HYDROXYPROLINE-RICH GLYCOPROTEIN DZ-HRGP-RELATED"/>
    <property type="match status" value="1"/>
</dbReference>
<proteinExistence type="predicted"/>
<evidence type="ECO:0000313" key="3">
    <source>
        <dbReference type="Proteomes" id="UP000030143"/>
    </source>
</evidence>
<dbReference type="PANTHER" id="PTHR39611:SF2">
    <property type="entry name" value="HYDROXYPROLINE-RICH GLYCOPROTEIN DZ-HRGP"/>
    <property type="match status" value="1"/>
</dbReference>
<dbReference type="InterPro" id="IPR055936">
    <property type="entry name" value="DUF7514"/>
</dbReference>
<evidence type="ECO:0000259" key="1">
    <source>
        <dbReference type="Pfam" id="PF24355"/>
    </source>
</evidence>
<dbReference type="RefSeq" id="XP_016596317.1">
    <property type="nucleotide sequence ID" value="XM_016739573.1"/>
</dbReference>
<reference evidence="2 3" key="1">
    <citation type="journal article" date="2015" name="Mol. Plant Microbe Interact.">
        <title>Genome, transcriptome, and functional analyses of Penicillium expansum provide new insights into secondary metabolism and pathogenicity.</title>
        <authorList>
            <person name="Ballester A.R."/>
            <person name="Marcet-Houben M."/>
            <person name="Levin E."/>
            <person name="Sela N."/>
            <person name="Selma-Lazaro C."/>
            <person name="Carmona L."/>
            <person name="Wisniewski M."/>
            <person name="Droby S."/>
            <person name="Gonzalez-Candelas L."/>
            <person name="Gabaldon T."/>
        </authorList>
    </citation>
    <scope>NUCLEOTIDE SEQUENCE [LARGE SCALE GENOMIC DNA]</scope>
    <source>
        <strain evidence="2 3">MD-8</strain>
    </source>
</reference>